<keyword evidence="2 7" id="KW-0812">Transmembrane</keyword>
<evidence type="ECO:0000256" key="1">
    <source>
        <dbReference type="ARBA" id="ARBA00004651"/>
    </source>
</evidence>
<feature type="domain" description="ABC transporter" evidence="8">
    <location>
        <begin position="372"/>
        <end position="580"/>
    </location>
</feature>
<reference evidence="10 11" key="1">
    <citation type="journal article" date="2013" name="Genome Announc.">
        <title>Genome Sequence of the Polycyclic Aromatic Hydrocarbon-Degrading Bacterium Strain Marinobacter nanhaiticus D15-8WT.</title>
        <authorList>
            <person name="Cui Z."/>
            <person name="Gao W."/>
            <person name="Li Q."/>
            <person name="Xu G."/>
            <person name="Zheng L."/>
        </authorList>
    </citation>
    <scope>NUCLEOTIDE SEQUENCE [LARGE SCALE GENOMIC DNA]</scope>
    <source>
        <strain evidence="10 11">D15-8W</strain>
    </source>
</reference>
<dbReference type="InterPro" id="IPR027417">
    <property type="entry name" value="P-loop_NTPase"/>
</dbReference>
<dbReference type="PANTHER" id="PTHR24221:SF653">
    <property type="entry name" value="TRANSPORT ATP-BINDING PROTEIN CYDC"/>
    <property type="match status" value="1"/>
</dbReference>
<dbReference type="GO" id="GO:0140359">
    <property type="term" value="F:ABC-type transporter activity"/>
    <property type="evidence" value="ECO:0007669"/>
    <property type="project" value="InterPro"/>
</dbReference>
<evidence type="ECO:0000313" key="11">
    <source>
        <dbReference type="Proteomes" id="UP000013165"/>
    </source>
</evidence>
<dbReference type="GO" id="GO:0045454">
    <property type="term" value="P:cell redox homeostasis"/>
    <property type="evidence" value="ECO:0007669"/>
    <property type="project" value="InterPro"/>
</dbReference>
<dbReference type="InterPro" id="IPR036640">
    <property type="entry name" value="ABC1_TM_sf"/>
</dbReference>
<dbReference type="GO" id="GO:0016887">
    <property type="term" value="F:ATP hydrolysis activity"/>
    <property type="evidence" value="ECO:0007669"/>
    <property type="project" value="InterPro"/>
</dbReference>
<evidence type="ECO:0000256" key="3">
    <source>
        <dbReference type="ARBA" id="ARBA00022741"/>
    </source>
</evidence>
<dbReference type="NCBIfam" id="TIGR02868">
    <property type="entry name" value="CydC"/>
    <property type="match status" value="1"/>
</dbReference>
<evidence type="ECO:0000256" key="7">
    <source>
        <dbReference type="SAM" id="Phobius"/>
    </source>
</evidence>
<proteinExistence type="predicted"/>
<evidence type="ECO:0000259" key="9">
    <source>
        <dbReference type="PROSITE" id="PS50929"/>
    </source>
</evidence>
<dbReference type="InterPro" id="IPR014223">
    <property type="entry name" value="ABC_CydC/D"/>
</dbReference>
<feature type="domain" description="ABC transmembrane type-1" evidence="9">
    <location>
        <begin position="50"/>
        <end position="341"/>
    </location>
</feature>
<keyword evidence="5 7" id="KW-1133">Transmembrane helix</keyword>
<dbReference type="HOGENOM" id="CLU_000604_84_9_6"/>
<accession>N6W1Z5</accession>
<evidence type="ECO:0000256" key="6">
    <source>
        <dbReference type="ARBA" id="ARBA00023136"/>
    </source>
</evidence>
<dbReference type="OrthoDB" id="9802264at2"/>
<dbReference type="GO" id="GO:0034040">
    <property type="term" value="F:ATPase-coupled lipid transmembrane transporter activity"/>
    <property type="evidence" value="ECO:0007669"/>
    <property type="project" value="TreeGrafter"/>
</dbReference>
<evidence type="ECO:0000313" key="10">
    <source>
        <dbReference type="EMBL" id="ENO14119.2"/>
    </source>
</evidence>
<feature type="transmembrane region" description="Helical" evidence="7">
    <location>
        <begin position="73"/>
        <end position="96"/>
    </location>
</feature>
<keyword evidence="11" id="KW-1185">Reference proteome</keyword>
<dbReference type="SUPFAM" id="SSF52540">
    <property type="entry name" value="P-loop containing nucleoside triphosphate hydrolases"/>
    <property type="match status" value="1"/>
</dbReference>
<dbReference type="PATRIC" id="fig|626887.3.peg.4410"/>
<keyword evidence="4" id="KW-0067">ATP-binding</keyword>
<dbReference type="GO" id="GO:0005886">
    <property type="term" value="C:plasma membrane"/>
    <property type="evidence" value="ECO:0007669"/>
    <property type="project" value="UniProtKB-SubCell"/>
</dbReference>
<feature type="transmembrane region" description="Helical" evidence="7">
    <location>
        <begin position="168"/>
        <end position="191"/>
    </location>
</feature>
<organism evidence="10 11">
    <name type="scientific">Marinobacter nanhaiticus D15-8W</name>
    <dbReference type="NCBI Taxonomy" id="626887"/>
    <lineage>
        <taxon>Bacteria</taxon>
        <taxon>Pseudomonadati</taxon>
        <taxon>Pseudomonadota</taxon>
        <taxon>Gammaproteobacteria</taxon>
        <taxon>Pseudomonadales</taxon>
        <taxon>Marinobacteraceae</taxon>
        <taxon>Marinobacter</taxon>
    </lineage>
</organism>
<feature type="transmembrane region" description="Helical" evidence="7">
    <location>
        <begin position="49"/>
        <end position="67"/>
    </location>
</feature>
<dbReference type="InterPro" id="IPR011527">
    <property type="entry name" value="ABC1_TM_dom"/>
</dbReference>
<comment type="subcellular location">
    <subcellularLocation>
        <location evidence="1">Cell membrane</location>
        <topology evidence="1">Multi-pass membrane protein</topology>
    </subcellularLocation>
</comment>
<keyword evidence="3" id="KW-0547">Nucleotide-binding</keyword>
<evidence type="ECO:0000256" key="4">
    <source>
        <dbReference type="ARBA" id="ARBA00022840"/>
    </source>
</evidence>
<keyword evidence="6 7" id="KW-0472">Membrane</keyword>
<evidence type="ECO:0000256" key="2">
    <source>
        <dbReference type="ARBA" id="ARBA00022692"/>
    </source>
</evidence>
<dbReference type="EMBL" id="APLQ01000014">
    <property type="protein sequence ID" value="ENO14119.2"/>
    <property type="molecule type" value="Genomic_DNA"/>
</dbReference>
<comment type="caution">
    <text evidence="10">The sequence shown here is derived from an EMBL/GenBank/DDBJ whole genome shotgun (WGS) entry which is preliminary data.</text>
</comment>
<feature type="transmembrane region" description="Helical" evidence="7">
    <location>
        <begin position="285"/>
        <end position="305"/>
    </location>
</feature>
<dbReference type="SUPFAM" id="SSF90123">
    <property type="entry name" value="ABC transporter transmembrane region"/>
    <property type="match status" value="1"/>
</dbReference>
<feature type="transmembrane region" description="Helical" evidence="7">
    <location>
        <begin position="311"/>
        <end position="330"/>
    </location>
</feature>
<evidence type="ECO:0000256" key="5">
    <source>
        <dbReference type="ARBA" id="ARBA00022989"/>
    </source>
</evidence>
<dbReference type="GO" id="GO:0034775">
    <property type="term" value="P:glutathione transmembrane transport"/>
    <property type="evidence" value="ECO:0007669"/>
    <property type="project" value="InterPro"/>
</dbReference>
<protein>
    <submittedName>
        <fullName evidence="10">Thiol reductant ABC exporter subunit CydC</fullName>
    </submittedName>
</protein>
<dbReference type="InterPro" id="IPR003439">
    <property type="entry name" value="ABC_transporter-like_ATP-bd"/>
</dbReference>
<dbReference type="Pfam" id="PF00005">
    <property type="entry name" value="ABC_tran"/>
    <property type="match status" value="1"/>
</dbReference>
<dbReference type="eggNOG" id="COG4987">
    <property type="taxonomic scope" value="Bacteria"/>
</dbReference>
<dbReference type="PROSITE" id="PS50893">
    <property type="entry name" value="ABC_TRANSPORTER_2"/>
    <property type="match status" value="1"/>
</dbReference>
<dbReference type="PROSITE" id="PS50929">
    <property type="entry name" value="ABC_TM1F"/>
    <property type="match status" value="1"/>
</dbReference>
<feature type="transmembrane region" description="Helical" evidence="7">
    <location>
        <begin position="197"/>
        <end position="217"/>
    </location>
</feature>
<gene>
    <name evidence="10" type="primary">cydC</name>
    <name evidence="10" type="ORF">J057_22035</name>
</gene>
<dbReference type="GO" id="GO:0005524">
    <property type="term" value="F:ATP binding"/>
    <property type="evidence" value="ECO:0007669"/>
    <property type="project" value="UniProtKB-KW"/>
</dbReference>
<dbReference type="Gene3D" id="1.20.1560.10">
    <property type="entry name" value="ABC transporter type 1, transmembrane domain"/>
    <property type="match status" value="1"/>
</dbReference>
<dbReference type="InterPro" id="IPR017871">
    <property type="entry name" value="ABC_transporter-like_CS"/>
</dbReference>
<dbReference type="Proteomes" id="UP000013165">
    <property type="component" value="Unassembled WGS sequence"/>
</dbReference>
<sequence>MAIARWLWPAITLRCWPWRTRFTGWITGDCTMRELIPWLRLIFQRKGRLVLGGGLILLTVLSAVGLLGLSGWFLTASAVTGALVAQGINATLNIYVPGGGIRFFAVTRTVARYVERVFNHDTVLRLLADLRVRLFATLARQLPQERIQARASDRLSRLVQDIDALDNLYLRLLAPLGVALLASLVVSALALLVSIDLALVLLGVFVALLFIITLGLARANVHRTSQRVDALETIRGRVIETLEGQAELRAAGLMGDHSSRLMADDLAMMEPQLATERSVAWAQGLITWSLQGAMLVALIFGLAAFGSGTVSGPVVVLIALALLGLGEVFINLPQAFADYGGTVASARRLNHEARHEMPERAPIDDWTSPGALEWRDISFGYSEQTPVVDHFSLRLAPGDQVGIIGVSGSGKSTLGDLAAGLVTPDSGEMLCHGRPWWPANGSGVLRGVAYLTQRTHLFNGTLQENLRMARPDVSAGEIWHALEVVQMAKAVDQWPLGLMTWVGEAGRQLSGGEARRIALARTLLLKAPVVILDEPFTGLDQDTAERLSAALATELSGKTVVALAHDESALPNVHRVIRLD</sequence>
<evidence type="ECO:0000259" key="8">
    <source>
        <dbReference type="PROSITE" id="PS50893"/>
    </source>
</evidence>
<dbReference type="Gene3D" id="3.40.50.300">
    <property type="entry name" value="P-loop containing nucleotide triphosphate hydrolases"/>
    <property type="match status" value="1"/>
</dbReference>
<dbReference type="SMART" id="SM00382">
    <property type="entry name" value="AAA"/>
    <property type="match status" value="1"/>
</dbReference>
<dbReference type="AlphaFoldDB" id="N6W1Z5"/>
<dbReference type="STRING" id="626887.J057_22035"/>
<dbReference type="PROSITE" id="PS00211">
    <property type="entry name" value="ABC_TRANSPORTER_1"/>
    <property type="match status" value="1"/>
</dbReference>
<dbReference type="PANTHER" id="PTHR24221">
    <property type="entry name" value="ATP-BINDING CASSETTE SUB-FAMILY B"/>
    <property type="match status" value="1"/>
</dbReference>
<name>N6W1Z5_9GAMM</name>
<dbReference type="InterPro" id="IPR003593">
    <property type="entry name" value="AAA+_ATPase"/>
</dbReference>
<dbReference type="InterPro" id="IPR039421">
    <property type="entry name" value="Type_1_exporter"/>
</dbReference>